<evidence type="ECO:0000313" key="5">
    <source>
        <dbReference type="Proteomes" id="UP000597301"/>
    </source>
</evidence>
<gene>
    <name evidence="4" type="ORF">GCM10011382_09450</name>
</gene>
<name>A0ABQ1NNC2_9GAMM</name>
<reference evidence="5" key="1">
    <citation type="journal article" date="2019" name="Int. J. Syst. Evol. Microbiol.">
        <title>The Global Catalogue of Microorganisms (GCM) 10K type strain sequencing project: providing services to taxonomists for standard genome sequencing and annotation.</title>
        <authorList>
            <consortium name="The Broad Institute Genomics Platform"/>
            <consortium name="The Broad Institute Genome Sequencing Center for Infectious Disease"/>
            <person name="Wu L."/>
            <person name="Ma J."/>
        </authorList>
    </citation>
    <scope>NUCLEOTIDE SEQUENCE [LARGE SCALE GENOMIC DNA]</scope>
    <source>
        <strain evidence="5">CGMCC 1.15122</strain>
    </source>
</reference>
<dbReference type="PANTHER" id="PTHR43213:SF5">
    <property type="entry name" value="BIFUNCTIONAL DTTP_UTP PYROPHOSPHATASE_METHYLTRANSFERASE PROTEIN-RELATED"/>
    <property type="match status" value="1"/>
</dbReference>
<organism evidence="4 5">
    <name type="scientific">Vreelandella lutescens</name>
    <dbReference type="NCBI Taxonomy" id="1602943"/>
    <lineage>
        <taxon>Bacteria</taxon>
        <taxon>Pseudomonadati</taxon>
        <taxon>Pseudomonadota</taxon>
        <taxon>Gammaproteobacteria</taxon>
        <taxon>Oceanospirillales</taxon>
        <taxon>Halomonadaceae</taxon>
        <taxon>Vreelandella</taxon>
    </lineage>
</organism>
<evidence type="ECO:0000256" key="3">
    <source>
        <dbReference type="ARBA" id="ARBA00023080"/>
    </source>
</evidence>
<dbReference type="SUPFAM" id="SSF52972">
    <property type="entry name" value="ITPase-like"/>
    <property type="match status" value="1"/>
</dbReference>
<protein>
    <recommendedName>
        <fullName evidence="6">Maf-like protein</fullName>
    </recommendedName>
</protein>
<dbReference type="Gene3D" id="3.90.950.10">
    <property type="match status" value="1"/>
</dbReference>
<evidence type="ECO:0008006" key="6">
    <source>
        <dbReference type="Google" id="ProtNLM"/>
    </source>
</evidence>
<dbReference type="Proteomes" id="UP000597301">
    <property type="component" value="Unassembled WGS sequence"/>
</dbReference>
<comment type="cofactor">
    <cofactor evidence="1">
        <name>a divalent metal cation</name>
        <dbReference type="ChEBI" id="CHEBI:60240"/>
    </cofactor>
</comment>
<accession>A0ABQ1NNC2</accession>
<evidence type="ECO:0000256" key="2">
    <source>
        <dbReference type="ARBA" id="ARBA00022801"/>
    </source>
</evidence>
<keyword evidence="5" id="KW-1185">Reference proteome</keyword>
<proteinExistence type="predicted"/>
<keyword evidence="3" id="KW-0546">Nucleotide metabolism</keyword>
<dbReference type="EMBL" id="BMHM01000002">
    <property type="protein sequence ID" value="GGC81371.1"/>
    <property type="molecule type" value="Genomic_DNA"/>
</dbReference>
<sequence>MREHYDDTQVELAMSADAPVLCLASASPRRQTLLSSIGVHACVMPSDIDETPLDAELPEAYVERLAVAKVQAAVGKTTLPVLGSDTAVVIDGVILGKPNDQQHAAHALWSHPPGANGSSGERAAGYTLLQCGHKRYYASTNSRRNRVLLAHGGARR</sequence>
<dbReference type="InterPro" id="IPR003697">
    <property type="entry name" value="Maf-like"/>
</dbReference>
<dbReference type="InterPro" id="IPR029001">
    <property type="entry name" value="ITPase-like_fam"/>
</dbReference>
<comment type="caution">
    <text evidence="4">The sequence shown here is derived from an EMBL/GenBank/DDBJ whole genome shotgun (WGS) entry which is preliminary data.</text>
</comment>
<evidence type="ECO:0000313" key="4">
    <source>
        <dbReference type="EMBL" id="GGC81371.1"/>
    </source>
</evidence>
<keyword evidence="2" id="KW-0378">Hydrolase</keyword>
<dbReference type="PANTHER" id="PTHR43213">
    <property type="entry name" value="BIFUNCTIONAL DTTP/UTP PYROPHOSPHATASE/METHYLTRANSFERASE PROTEIN-RELATED"/>
    <property type="match status" value="1"/>
</dbReference>
<dbReference type="Pfam" id="PF02545">
    <property type="entry name" value="Maf"/>
    <property type="match status" value="1"/>
</dbReference>
<evidence type="ECO:0000256" key="1">
    <source>
        <dbReference type="ARBA" id="ARBA00001968"/>
    </source>
</evidence>